<keyword evidence="5 8" id="KW-1133">Transmembrane helix</keyword>
<dbReference type="GO" id="GO:0071555">
    <property type="term" value="P:cell wall organization"/>
    <property type="evidence" value="ECO:0007669"/>
    <property type="project" value="TreeGrafter"/>
</dbReference>
<feature type="binding site" evidence="7">
    <location>
        <position position="157"/>
    </location>
    <ligand>
        <name>Mg(2+)</name>
        <dbReference type="ChEBI" id="CHEBI:18420"/>
    </ligand>
</feature>
<feature type="transmembrane region" description="Helical" evidence="8">
    <location>
        <begin position="139"/>
        <end position="158"/>
    </location>
</feature>
<dbReference type="Proteomes" id="UP000321196">
    <property type="component" value="Unassembled WGS sequence"/>
</dbReference>
<feature type="transmembrane region" description="Helical" evidence="8">
    <location>
        <begin position="228"/>
        <end position="246"/>
    </location>
</feature>
<feature type="transmembrane region" description="Helical" evidence="8">
    <location>
        <begin position="108"/>
        <end position="127"/>
    </location>
</feature>
<dbReference type="EMBL" id="VRSW01000002">
    <property type="protein sequence ID" value="TXK04574.1"/>
    <property type="molecule type" value="Genomic_DNA"/>
</dbReference>
<comment type="cofactor">
    <cofactor evidence="7">
        <name>Mg(2+)</name>
        <dbReference type="ChEBI" id="CHEBI:18420"/>
    </cofactor>
</comment>
<feature type="transmembrane region" description="Helical" evidence="8">
    <location>
        <begin position="322"/>
        <end position="344"/>
    </location>
</feature>
<evidence type="ECO:0000256" key="6">
    <source>
        <dbReference type="ARBA" id="ARBA00023136"/>
    </source>
</evidence>
<dbReference type="Pfam" id="PF00953">
    <property type="entry name" value="Glycos_transf_4"/>
    <property type="match status" value="1"/>
</dbReference>
<keyword evidence="7" id="KW-0479">Metal-binding</keyword>
<dbReference type="OrthoDB" id="9783652at2"/>
<protein>
    <submittedName>
        <fullName evidence="9">Undecaprenyl/decaprenyl-phosphate alpha-N-acetylglucosaminyl 1-phosphate transferase</fullName>
    </submittedName>
</protein>
<feature type="transmembrane region" description="Helical" evidence="8">
    <location>
        <begin position="196"/>
        <end position="216"/>
    </location>
</feature>
<feature type="binding site" evidence="7">
    <location>
        <position position="225"/>
    </location>
    <ligand>
        <name>Mg(2+)</name>
        <dbReference type="ChEBI" id="CHEBI:18420"/>
    </ligand>
</feature>
<dbReference type="GO" id="GO:0046872">
    <property type="term" value="F:metal ion binding"/>
    <property type="evidence" value="ECO:0007669"/>
    <property type="project" value="UniProtKB-KW"/>
</dbReference>
<keyword evidence="4 8" id="KW-0812">Transmembrane</keyword>
<keyword evidence="10" id="KW-1185">Reference proteome</keyword>
<evidence type="ECO:0000313" key="9">
    <source>
        <dbReference type="EMBL" id="TXK04574.1"/>
    </source>
</evidence>
<dbReference type="PANTHER" id="PTHR22926">
    <property type="entry name" value="PHOSPHO-N-ACETYLMURAMOYL-PENTAPEPTIDE-TRANSFERASE"/>
    <property type="match status" value="1"/>
</dbReference>
<keyword evidence="6 8" id="KW-0472">Membrane</keyword>
<dbReference type="CDD" id="cd06853">
    <property type="entry name" value="GT_WecA_like"/>
    <property type="match status" value="1"/>
</dbReference>
<proteinExistence type="predicted"/>
<evidence type="ECO:0000256" key="5">
    <source>
        <dbReference type="ARBA" id="ARBA00022989"/>
    </source>
</evidence>
<feature type="transmembrane region" description="Helical" evidence="8">
    <location>
        <begin position="266"/>
        <end position="290"/>
    </location>
</feature>
<keyword evidence="3 9" id="KW-0808">Transferase</keyword>
<keyword evidence="7" id="KW-0460">Magnesium</keyword>
<feature type="transmembrane region" description="Helical" evidence="8">
    <location>
        <begin position="78"/>
        <end position="96"/>
    </location>
</feature>
<comment type="caution">
    <text evidence="9">The sequence shown here is derived from an EMBL/GenBank/DDBJ whole genome shotgun (WGS) entry which is preliminary data.</text>
</comment>
<evidence type="ECO:0000256" key="7">
    <source>
        <dbReference type="PIRSR" id="PIRSR600715-1"/>
    </source>
</evidence>
<reference evidence="9 10" key="1">
    <citation type="submission" date="2019-08" db="EMBL/GenBank/DDBJ databases">
        <authorList>
            <person name="Dong K."/>
        </authorList>
    </citation>
    <scope>NUCLEOTIDE SEQUENCE [LARGE SCALE GENOMIC DNA]</scope>
    <source>
        <strain evidence="9 10">M4-8</strain>
    </source>
</reference>
<gene>
    <name evidence="9" type="ORF">FVP60_07785</name>
</gene>
<accession>A0A5C8HP51</accession>
<evidence type="ECO:0000313" key="10">
    <source>
        <dbReference type="Proteomes" id="UP000321196"/>
    </source>
</evidence>
<evidence type="ECO:0000256" key="2">
    <source>
        <dbReference type="ARBA" id="ARBA00022475"/>
    </source>
</evidence>
<evidence type="ECO:0000256" key="4">
    <source>
        <dbReference type="ARBA" id="ARBA00022692"/>
    </source>
</evidence>
<dbReference type="PROSITE" id="PS01348">
    <property type="entry name" value="MRAY_2"/>
    <property type="match status" value="1"/>
</dbReference>
<keyword evidence="2" id="KW-1003">Cell membrane</keyword>
<feature type="transmembrane region" description="Helical" evidence="8">
    <location>
        <begin position="6"/>
        <end position="26"/>
    </location>
</feature>
<dbReference type="GO" id="GO:0005886">
    <property type="term" value="C:plasma membrane"/>
    <property type="evidence" value="ECO:0007669"/>
    <property type="project" value="UniProtKB-SubCell"/>
</dbReference>
<comment type="subcellular location">
    <subcellularLocation>
        <location evidence="1">Cell membrane</location>
        <topology evidence="1">Multi-pass membrane protein</topology>
    </subcellularLocation>
</comment>
<dbReference type="GO" id="GO:0016780">
    <property type="term" value="F:phosphotransferase activity, for other substituted phosphate groups"/>
    <property type="evidence" value="ECO:0007669"/>
    <property type="project" value="InterPro"/>
</dbReference>
<organism evidence="9 10">
    <name type="scientific">Microbacterium mitrae</name>
    <dbReference type="NCBI Taxonomy" id="664640"/>
    <lineage>
        <taxon>Bacteria</taxon>
        <taxon>Bacillati</taxon>
        <taxon>Actinomycetota</taxon>
        <taxon>Actinomycetes</taxon>
        <taxon>Micrococcales</taxon>
        <taxon>Microbacteriaceae</taxon>
        <taxon>Microbacterium</taxon>
    </lineage>
</organism>
<evidence type="ECO:0000256" key="3">
    <source>
        <dbReference type="ARBA" id="ARBA00022679"/>
    </source>
</evidence>
<evidence type="ECO:0000256" key="1">
    <source>
        <dbReference type="ARBA" id="ARBA00004651"/>
    </source>
</evidence>
<evidence type="ECO:0000256" key="8">
    <source>
        <dbReference type="SAM" id="Phobius"/>
    </source>
</evidence>
<dbReference type="RefSeq" id="WP_147825709.1">
    <property type="nucleotide sequence ID" value="NZ_BAAARG010000002.1"/>
</dbReference>
<dbReference type="InterPro" id="IPR018480">
    <property type="entry name" value="PNAcMuramoyl-5peptid_Trfase_CS"/>
</dbReference>
<dbReference type="AlphaFoldDB" id="A0A5C8HP51"/>
<dbReference type="GO" id="GO:0044038">
    <property type="term" value="P:cell wall macromolecule biosynthetic process"/>
    <property type="evidence" value="ECO:0007669"/>
    <property type="project" value="TreeGrafter"/>
</dbReference>
<dbReference type="GO" id="GO:0009103">
    <property type="term" value="P:lipopolysaccharide biosynthetic process"/>
    <property type="evidence" value="ECO:0007669"/>
    <property type="project" value="TreeGrafter"/>
</dbReference>
<feature type="transmembrane region" description="Helical" evidence="8">
    <location>
        <begin position="47"/>
        <end position="72"/>
    </location>
</feature>
<name>A0A5C8HP51_9MICO</name>
<dbReference type="InterPro" id="IPR000715">
    <property type="entry name" value="Glycosyl_transferase_4"/>
</dbReference>
<feature type="transmembrane region" description="Helical" evidence="8">
    <location>
        <begin position="165"/>
        <end position="184"/>
    </location>
</feature>
<sequence length="389" mass="42635">MRQYLFIIILTAAVTFVVGWVVWHLSHRFKIYPGIRERDVHTTPTPRIGGIAIYVGIMVAIAISSQVPFFAIFWERPASIWAIVIASTVIVLVGIADDLWDLDWMIKLAAQFITASIVAYGGLQIYYLPFGGVTVLSSWLLFGLTVFVIVIVMNAVNFIDGLDGLVAGVVLISNVIFFLYSYMFVRDFGTSTNSSLATFIAAAIIGACIGFLPLNWRPARMFMGDSGALLLGLLMATSAIAITGEANPEALSDAISDDRLGESQLLGALIPILLPVVVLTLPLTDFGLAVMRRLRAGKSPFSPDRKHLHHRMLDHGHTAMEAVLIFYSWTAVVCLSVLLMYIATRDRWPGLWWVGVIFGVVGIIACLVVTIIPSRRRPIITAPDLEDAS</sequence>
<dbReference type="PANTHER" id="PTHR22926:SF3">
    <property type="entry name" value="UNDECAPRENYL-PHOSPHATE ALPHA-N-ACETYLGLUCOSAMINYL 1-PHOSPHATE TRANSFERASE"/>
    <property type="match status" value="1"/>
</dbReference>
<feature type="transmembrane region" description="Helical" evidence="8">
    <location>
        <begin position="350"/>
        <end position="372"/>
    </location>
</feature>